<sequence length="229" mass="25596">MNVYEDNQCDIQYDIALEFEYSPLRDDGDMISVYHSLLPKYNEIDQNPDSSPRLQCYKLKYSKRDTLVSIQLPSGIATASINFATPKIPVIAILETENAELVKLNQTKDAFTFMTSTAEFSWVLRPPKKDTLVLVKNSRSSTDDRTITEKVAARLTLCHPESNLLSLEIDSREASAVVCLGSAIAHLRNQNNHLRGKKPLIIGRAKTGFPEIIGGVLMIAITLPLWFLG</sequence>
<organism evidence="2 3">
    <name type="scientific">Dactylellina haptotyla (strain CBS 200.50)</name>
    <name type="common">Nematode-trapping fungus</name>
    <name type="synonym">Monacrosporium haptotylum</name>
    <dbReference type="NCBI Taxonomy" id="1284197"/>
    <lineage>
        <taxon>Eukaryota</taxon>
        <taxon>Fungi</taxon>
        <taxon>Dikarya</taxon>
        <taxon>Ascomycota</taxon>
        <taxon>Pezizomycotina</taxon>
        <taxon>Orbiliomycetes</taxon>
        <taxon>Orbiliales</taxon>
        <taxon>Orbiliaceae</taxon>
        <taxon>Dactylellina</taxon>
    </lineage>
</organism>
<protein>
    <submittedName>
        <fullName evidence="2">Uncharacterized protein</fullName>
    </submittedName>
</protein>
<name>S8A3A4_DACHA</name>
<evidence type="ECO:0000313" key="3">
    <source>
        <dbReference type="Proteomes" id="UP000015100"/>
    </source>
</evidence>
<dbReference type="Proteomes" id="UP000015100">
    <property type="component" value="Unassembled WGS sequence"/>
</dbReference>
<comment type="caution">
    <text evidence="2">The sequence shown here is derived from an EMBL/GenBank/DDBJ whole genome shotgun (WGS) entry which is preliminary data.</text>
</comment>
<proteinExistence type="predicted"/>
<reference evidence="2 3" key="1">
    <citation type="journal article" date="2013" name="PLoS Genet.">
        <title>Genomic mechanisms accounting for the adaptation to parasitism in nematode-trapping fungi.</title>
        <authorList>
            <person name="Meerupati T."/>
            <person name="Andersson K.M."/>
            <person name="Friman E."/>
            <person name="Kumar D."/>
            <person name="Tunlid A."/>
            <person name="Ahren D."/>
        </authorList>
    </citation>
    <scope>NUCLEOTIDE SEQUENCE [LARGE SCALE GENOMIC DNA]</scope>
    <source>
        <strain evidence="2 3">CBS 200.50</strain>
    </source>
</reference>
<gene>
    <name evidence="2" type="ORF">H072_9128</name>
</gene>
<feature type="transmembrane region" description="Helical" evidence="1">
    <location>
        <begin position="208"/>
        <end position="228"/>
    </location>
</feature>
<keyword evidence="1" id="KW-0812">Transmembrane</keyword>
<dbReference type="EMBL" id="AQGS01000691">
    <property type="protein sequence ID" value="EPS37219.1"/>
    <property type="molecule type" value="Genomic_DNA"/>
</dbReference>
<dbReference type="AlphaFoldDB" id="S8A3A4"/>
<keyword evidence="1" id="KW-0472">Membrane</keyword>
<keyword evidence="3" id="KW-1185">Reference proteome</keyword>
<accession>S8A3A4</accession>
<dbReference type="HOGENOM" id="CLU_1209791_0_0_1"/>
<reference evidence="3" key="2">
    <citation type="submission" date="2013-04" db="EMBL/GenBank/DDBJ databases">
        <title>Genomic mechanisms accounting for the adaptation to parasitism in nematode-trapping fungi.</title>
        <authorList>
            <person name="Ahren D.G."/>
        </authorList>
    </citation>
    <scope>NUCLEOTIDE SEQUENCE [LARGE SCALE GENOMIC DNA]</scope>
    <source>
        <strain evidence="3">CBS 200.50</strain>
    </source>
</reference>
<evidence type="ECO:0000256" key="1">
    <source>
        <dbReference type="SAM" id="Phobius"/>
    </source>
</evidence>
<evidence type="ECO:0000313" key="2">
    <source>
        <dbReference type="EMBL" id="EPS37219.1"/>
    </source>
</evidence>
<keyword evidence="1" id="KW-1133">Transmembrane helix</keyword>